<dbReference type="InterPro" id="IPR005814">
    <property type="entry name" value="Aminotrans_3"/>
</dbReference>
<keyword evidence="8" id="KW-1185">Reference proteome</keyword>
<reference evidence="8" key="1">
    <citation type="submission" date="2017-06" db="EMBL/GenBank/DDBJ databases">
        <authorList>
            <person name="Varghese N."/>
            <person name="Submissions S."/>
        </authorList>
    </citation>
    <scope>NUCLEOTIDE SEQUENCE [LARGE SCALE GENOMIC DNA]</scope>
    <source>
        <strain evidence="8">DSM 22348</strain>
    </source>
</reference>
<proteinExistence type="inferred from homology"/>
<evidence type="ECO:0000256" key="2">
    <source>
        <dbReference type="ARBA" id="ARBA00008954"/>
    </source>
</evidence>
<evidence type="ECO:0000256" key="1">
    <source>
        <dbReference type="ARBA" id="ARBA00001933"/>
    </source>
</evidence>
<dbReference type="NCBIfam" id="TIGR00709">
    <property type="entry name" value="dat"/>
    <property type="match status" value="1"/>
</dbReference>
<dbReference type="GO" id="GO:0008483">
    <property type="term" value="F:transaminase activity"/>
    <property type="evidence" value="ECO:0007669"/>
    <property type="project" value="UniProtKB-KW"/>
</dbReference>
<evidence type="ECO:0000256" key="4">
    <source>
        <dbReference type="ARBA" id="ARBA00022679"/>
    </source>
</evidence>
<evidence type="ECO:0000313" key="7">
    <source>
        <dbReference type="EMBL" id="SNT30255.1"/>
    </source>
</evidence>
<dbReference type="EMBL" id="FZOL01000037">
    <property type="protein sequence ID" value="SNT30255.1"/>
    <property type="molecule type" value="Genomic_DNA"/>
</dbReference>
<keyword evidence="5 6" id="KW-0663">Pyridoxal phosphate</keyword>
<keyword evidence="3 7" id="KW-0032">Aminotransferase</keyword>
<sequence length="417" mass="45347">MNNIETFEKLESNVRMYCRDLPLVFDTALGSKVHAEDGREYLDFFAGAGALNYGHNDPRMRDALIEYLSANGVTHGLDLHTSTKRSFLESIKRDLFDPRGWDYKVQFTGPTGADAVEAALKLARKATGRTRIVSFYGAYHGMTAGALAITGNRTRRGAGLSSDVTFVPYEDSPHGEFDSIGFLERMANDQGSGWELPAAVIVESVQIQAGVYAASDEWLQRLRKWTRDNGVILICDEIQAGCGRTGDFFGFERSGIQPDLVTCAKSIGGFGLPMAIVLIRSALDVWQPGEHIGTFRGNQLAFLTAQIALGYWRDESFLKLLAKNVAVMEEAVAGFAQIPGVASARARGMVAGIDFGRGRVAYAKDAQQRVLQAGVLVDRCGPNGEVIKLMPPVNIPTDQLELGLKLFGESIAAALSQ</sequence>
<gene>
    <name evidence="7" type="ORF">SAMN05444352_13715</name>
</gene>
<dbReference type="Gene3D" id="3.90.1150.10">
    <property type="entry name" value="Aspartate Aminotransferase, domain 1"/>
    <property type="match status" value="1"/>
</dbReference>
<dbReference type="PROSITE" id="PS00600">
    <property type="entry name" value="AA_TRANSFER_CLASS_3"/>
    <property type="match status" value="1"/>
</dbReference>
<dbReference type="PIRSF" id="PIRSF000521">
    <property type="entry name" value="Transaminase_4ab_Lys_Orn"/>
    <property type="match status" value="1"/>
</dbReference>
<dbReference type="Proteomes" id="UP000198407">
    <property type="component" value="Unassembled WGS sequence"/>
</dbReference>
<accession>A0A239LIR2</accession>
<dbReference type="RefSeq" id="WP_042129232.1">
    <property type="nucleotide sequence ID" value="NZ_FZOL01000037.1"/>
</dbReference>
<dbReference type="NCBIfam" id="NF006733">
    <property type="entry name" value="PRK09264.1"/>
    <property type="match status" value="1"/>
</dbReference>
<evidence type="ECO:0000256" key="3">
    <source>
        <dbReference type="ARBA" id="ARBA00022576"/>
    </source>
</evidence>
<dbReference type="AlphaFoldDB" id="A0A239LIR2"/>
<dbReference type="InterPro" id="IPR015421">
    <property type="entry name" value="PyrdxlP-dep_Trfase_major"/>
</dbReference>
<dbReference type="Gene3D" id="3.40.640.10">
    <property type="entry name" value="Type I PLP-dependent aspartate aminotransferase-like (Major domain)"/>
    <property type="match status" value="1"/>
</dbReference>
<dbReference type="InterPro" id="IPR015424">
    <property type="entry name" value="PyrdxlP-dep_Trfase"/>
</dbReference>
<dbReference type="OrthoDB" id="9801052at2"/>
<evidence type="ECO:0000256" key="5">
    <source>
        <dbReference type="ARBA" id="ARBA00022898"/>
    </source>
</evidence>
<protein>
    <submittedName>
        <fullName evidence="7">Diaminobutyrate aminotransferase apoenzyme</fullName>
    </submittedName>
</protein>
<dbReference type="GO" id="GO:0030170">
    <property type="term" value="F:pyridoxal phosphate binding"/>
    <property type="evidence" value="ECO:0007669"/>
    <property type="project" value="InterPro"/>
</dbReference>
<dbReference type="InterPro" id="IPR015422">
    <property type="entry name" value="PyrdxlP-dep_Trfase_small"/>
</dbReference>
<evidence type="ECO:0000313" key="8">
    <source>
        <dbReference type="Proteomes" id="UP000198407"/>
    </source>
</evidence>
<evidence type="ECO:0000256" key="6">
    <source>
        <dbReference type="RuleBase" id="RU003560"/>
    </source>
</evidence>
<comment type="cofactor">
    <cofactor evidence="1">
        <name>pyridoxal 5'-phosphate</name>
        <dbReference type="ChEBI" id="CHEBI:597326"/>
    </cofactor>
</comment>
<dbReference type="PANTHER" id="PTHR43552">
    <property type="entry name" value="DIAMINOBUTYRATE--2-OXOGLUTARATE AMINOTRANSFERASE"/>
    <property type="match status" value="1"/>
</dbReference>
<dbReference type="CDD" id="cd00610">
    <property type="entry name" value="OAT_like"/>
    <property type="match status" value="1"/>
</dbReference>
<dbReference type="Pfam" id="PF00202">
    <property type="entry name" value="Aminotran_3"/>
    <property type="match status" value="1"/>
</dbReference>
<dbReference type="SUPFAM" id="SSF53383">
    <property type="entry name" value="PLP-dependent transferases"/>
    <property type="match status" value="1"/>
</dbReference>
<organism evidence="7 8">
    <name type="scientific">Pseudomonas japonica</name>
    <dbReference type="NCBI Taxonomy" id="256466"/>
    <lineage>
        <taxon>Bacteria</taxon>
        <taxon>Pseudomonadati</taxon>
        <taxon>Pseudomonadota</taxon>
        <taxon>Gammaproteobacteria</taxon>
        <taxon>Pseudomonadales</taxon>
        <taxon>Pseudomonadaceae</taxon>
        <taxon>Pseudomonas</taxon>
    </lineage>
</organism>
<dbReference type="InterPro" id="IPR004637">
    <property type="entry name" value="Dat"/>
</dbReference>
<comment type="similarity">
    <text evidence="2 6">Belongs to the class-III pyridoxal-phosphate-dependent aminotransferase family.</text>
</comment>
<name>A0A239LIR2_9PSED</name>
<dbReference type="STRING" id="1215104.GCA_000730585_00726"/>
<dbReference type="PANTHER" id="PTHR43552:SF2">
    <property type="entry name" value="DIAMINOBUTYRATE--2-OXOGLUTARATE TRANSAMINASE"/>
    <property type="match status" value="1"/>
</dbReference>
<keyword evidence="4 7" id="KW-0808">Transferase</keyword>
<dbReference type="InterPro" id="IPR049704">
    <property type="entry name" value="Aminotrans_3_PPA_site"/>
</dbReference>